<evidence type="ECO:0000256" key="2">
    <source>
        <dbReference type="ARBA" id="ARBA00023002"/>
    </source>
</evidence>
<dbReference type="PANTHER" id="PTHR43976">
    <property type="entry name" value="SHORT CHAIN DEHYDROGENASE"/>
    <property type="match status" value="1"/>
</dbReference>
<dbReference type="PRINTS" id="PR00081">
    <property type="entry name" value="GDHRDH"/>
</dbReference>
<dbReference type="EMBL" id="WJIE01000007">
    <property type="protein sequence ID" value="MRG95144.1"/>
    <property type="molecule type" value="Genomic_DNA"/>
</dbReference>
<dbReference type="InterPro" id="IPR051911">
    <property type="entry name" value="SDR_oxidoreductase"/>
</dbReference>
<dbReference type="SUPFAM" id="SSF51735">
    <property type="entry name" value="NAD(P)-binding Rossmann-fold domains"/>
    <property type="match status" value="1"/>
</dbReference>
<reference evidence="4 5" key="1">
    <citation type="submission" date="2019-10" db="EMBL/GenBank/DDBJ databases">
        <title>A soil myxobacterium in the family Polyangiaceae.</title>
        <authorList>
            <person name="Li Y."/>
            <person name="Wang J."/>
        </authorList>
    </citation>
    <scope>NUCLEOTIDE SEQUENCE [LARGE SCALE GENOMIC DNA]</scope>
    <source>
        <strain evidence="4 5">DSM 14734</strain>
    </source>
</reference>
<evidence type="ECO:0000256" key="3">
    <source>
        <dbReference type="RuleBase" id="RU000363"/>
    </source>
</evidence>
<dbReference type="Pfam" id="PF00106">
    <property type="entry name" value="adh_short"/>
    <property type="match status" value="1"/>
</dbReference>
<dbReference type="InterPro" id="IPR036291">
    <property type="entry name" value="NAD(P)-bd_dom_sf"/>
</dbReference>
<evidence type="ECO:0000313" key="4">
    <source>
        <dbReference type="EMBL" id="MRG95144.1"/>
    </source>
</evidence>
<comment type="similarity">
    <text evidence="1 3">Belongs to the short-chain dehydrogenases/reductases (SDR) family.</text>
</comment>
<protein>
    <submittedName>
        <fullName evidence="4">SDR family NAD(P)-dependent oxidoreductase</fullName>
    </submittedName>
</protein>
<accession>A0A6N7PYP5</accession>
<dbReference type="InterPro" id="IPR020904">
    <property type="entry name" value="Sc_DH/Rdtase_CS"/>
</dbReference>
<evidence type="ECO:0000313" key="5">
    <source>
        <dbReference type="Proteomes" id="UP000440224"/>
    </source>
</evidence>
<dbReference type="InterPro" id="IPR002347">
    <property type="entry name" value="SDR_fam"/>
</dbReference>
<dbReference type="RefSeq" id="WP_338046558.1">
    <property type="nucleotide sequence ID" value="NZ_WJIE01000007.1"/>
</dbReference>
<dbReference type="Proteomes" id="UP000440224">
    <property type="component" value="Unassembled WGS sequence"/>
</dbReference>
<dbReference type="Gene3D" id="3.40.50.720">
    <property type="entry name" value="NAD(P)-binding Rossmann-like Domain"/>
    <property type="match status" value="1"/>
</dbReference>
<gene>
    <name evidence="4" type="ORF">GF068_24965</name>
</gene>
<organism evidence="4 5">
    <name type="scientific">Polyangium spumosum</name>
    <dbReference type="NCBI Taxonomy" id="889282"/>
    <lineage>
        <taxon>Bacteria</taxon>
        <taxon>Pseudomonadati</taxon>
        <taxon>Myxococcota</taxon>
        <taxon>Polyangia</taxon>
        <taxon>Polyangiales</taxon>
        <taxon>Polyangiaceae</taxon>
        <taxon>Polyangium</taxon>
    </lineage>
</organism>
<comment type="caution">
    <text evidence="4">The sequence shown here is derived from an EMBL/GenBank/DDBJ whole genome shotgun (WGS) entry which is preliminary data.</text>
</comment>
<dbReference type="PROSITE" id="PS00061">
    <property type="entry name" value="ADH_SHORT"/>
    <property type="match status" value="1"/>
</dbReference>
<keyword evidence="2" id="KW-0560">Oxidoreductase</keyword>
<sequence>MGELVLITGTSSGIGLSAAIECAAAGHKVVATMRDIDRREALERAARARGVRVDVEQLDVVSATAGDKIRELVLKYGPFFALVNNAGIAIGGPFEEQSEEDVRLQLETNLLGLMATTRAILPSMRGAGRGRIINVSSTSGRVAMPCLSIYAASKHAVEGFSDALRWEVEPFGIDVLVVAPGTFRTPIFFENLKRGAHVAAEGPYAALIRRVEALALDGARRAPPPDEVGRTLCRLVGEPSPPFRTIVGRDGFAMTTLRGVMPDRLFALGLRRALSLSRVR</sequence>
<dbReference type="PRINTS" id="PR00080">
    <property type="entry name" value="SDRFAMILY"/>
</dbReference>
<proteinExistence type="inferred from homology"/>
<dbReference type="GO" id="GO:0016491">
    <property type="term" value="F:oxidoreductase activity"/>
    <property type="evidence" value="ECO:0007669"/>
    <property type="project" value="UniProtKB-KW"/>
</dbReference>
<evidence type="ECO:0000256" key="1">
    <source>
        <dbReference type="ARBA" id="ARBA00006484"/>
    </source>
</evidence>
<keyword evidence="5" id="KW-1185">Reference proteome</keyword>
<dbReference type="PANTHER" id="PTHR43976:SF16">
    <property type="entry name" value="SHORT-CHAIN DEHYDROGENASE_REDUCTASE FAMILY PROTEIN"/>
    <property type="match status" value="1"/>
</dbReference>
<name>A0A6N7PYP5_9BACT</name>
<dbReference type="AlphaFoldDB" id="A0A6N7PYP5"/>
<dbReference type="CDD" id="cd05374">
    <property type="entry name" value="17beta-HSD-like_SDR_c"/>
    <property type="match status" value="1"/>
</dbReference>